<dbReference type="NCBIfam" id="NF040643">
    <property type="entry name" value="S6_alt_immun"/>
    <property type="match status" value="1"/>
</dbReference>
<sequence length="80" mass="9133">MFLCIEGFFQNGHEDQTLQFEFDIAPEFNESVLELVGWKSLQDGVEYGIMDLTEEQVQRVSDILGEPMPSELELCISVFA</sequence>
<evidence type="ECO:0000313" key="2">
    <source>
        <dbReference type="Proteomes" id="UP000281909"/>
    </source>
</evidence>
<proteinExistence type="predicted"/>
<evidence type="ECO:0000313" key="1">
    <source>
        <dbReference type="EMBL" id="VEF06456.1"/>
    </source>
</evidence>
<organism evidence="1 2">
    <name type="scientific">Pseudomonas fluorescens</name>
    <dbReference type="NCBI Taxonomy" id="294"/>
    <lineage>
        <taxon>Bacteria</taxon>
        <taxon>Pseudomonadati</taxon>
        <taxon>Pseudomonadota</taxon>
        <taxon>Gammaproteobacteria</taxon>
        <taxon>Pseudomonadales</taxon>
        <taxon>Pseudomonadaceae</taxon>
        <taxon>Pseudomonas</taxon>
    </lineage>
</organism>
<dbReference type="AlphaFoldDB" id="A0A3S4NNH9"/>
<accession>A0A3S4NNH9</accession>
<dbReference type="OrthoDB" id="6937788at2"/>
<dbReference type="InterPro" id="IPR049810">
    <property type="entry name" value="S6_alt_immun-like"/>
</dbReference>
<gene>
    <name evidence="1" type="ORF">NCTC9428_00097</name>
</gene>
<protein>
    <submittedName>
        <fullName evidence="1">Uncharacterized protein</fullName>
    </submittedName>
</protein>
<reference evidence="1 2" key="1">
    <citation type="submission" date="2018-12" db="EMBL/GenBank/DDBJ databases">
        <authorList>
            <consortium name="Pathogen Informatics"/>
        </authorList>
    </citation>
    <scope>NUCLEOTIDE SEQUENCE [LARGE SCALE GENOMIC DNA]</scope>
    <source>
        <strain evidence="1 2">NCTC9428</strain>
    </source>
</reference>
<dbReference type="RefSeq" id="WP_126358866.1">
    <property type="nucleotide sequence ID" value="NZ_LR134318.1"/>
</dbReference>
<dbReference type="EMBL" id="LR134318">
    <property type="protein sequence ID" value="VEF06456.1"/>
    <property type="molecule type" value="Genomic_DNA"/>
</dbReference>
<dbReference type="Proteomes" id="UP000281909">
    <property type="component" value="Chromosome"/>
</dbReference>
<name>A0A3S4NNH9_PSEFL</name>